<dbReference type="Pfam" id="PF04043">
    <property type="entry name" value="PMEI"/>
    <property type="match status" value="1"/>
</dbReference>
<sequence>MANRNGIAFSLVSLALTFVLFASSQINAQVDPSIAKVSPYCVKAMDKPFCSEVVKVADTWQEAITEVLSETIMQTKLAEPIMASLLRTLSPSDAKLKDNIGNGCKKSYNDALETLKEVEELLKTGDKTKSANTKISSAMSRLDDCEDEFKKVQMPIEFATFYKGSKKLLSTCLAVERTRPDLLN</sequence>
<proteinExistence type="predicted"/>
<evidence type="ECO:0000313" key="4">
    <source>
        <dbReference type="Proteomes" id="UP000824120"/>
    </source>
</evidence>
<keyword evidence="1" id="KW-0732">Signal</keyword>
<name>A0A9J6AB78_SOLCO</name>
<dbReference type="Gene3D" id="1.20.140.40">
    <property type="entry name" value="Invertase/pectin methylesterase inhibitor family protein"/>
    <property type="match status" value="1"/>
</dbReference>
<evidence type="ECO:0000313" key="3">
    <source>
        <dbReference type="EMBL" id="KAG5621958.1"/>
    </source>
</evidence>
<dbReference type="GO" id="GO:0004857">
    <property type="term" value="F:enzyme inhibitor activity"/>
    <property type="evidence" value="ECO:0007669"/>
    <property type="project" value="InterPro"/>
</dbReference>
<protein>
    <recommendedName>
        <fullName evidence="2">Pectinesterase inhibitor domain-containing protein</fullName>
    </recommendedName>
</protein>
<feature type="domain" description="Pectinesterase inhibitor" evidence="2">
    <location>
        <begin position="32"/>
        <end position="175"/>
    </location>
</feature>
<dbReference type="InterPro" id="IPR006501">
    <property type="entry name" value="Pectinesterase_inhib_dom"/>
</dbReference>
<evidence type="ECO:0000256" key="1">
    <source>
        <dbReference type="SAM" id="SignalP"/>
    </source>
</evidence>
<dbReference type="EMBL" id="JACXVP010000002">
    <property type="protein sequence ID" value="KAG5621958.1"/>
    <property type="molecule type" value="Genomic_DNA"/>
</dbReference>
<gene>
    <name evidence="3" type="ORF">H5410_007176</name>
</gene>
<feature type="chain" id="PRO_5039937110" description="Pectinesterase inhibitor domain-containing protein" evidence="1">
    <location>
        <begin position="29"/>
        <end position="184"/>
    </location>
</feature>
<dbReference type="AlphaFoldDB" id="A0A9J6AB78"/>
<evidence type="ECO:0000259" key="2">
    <source>
        <dbReference type="SMART" id="SM00856"/>
    </source>
</evidence>
<dbReference type="NCBIfam" id="TIGR01614">
    <property type="entry name" value="PME_inhib"/>
    <property type="match status" value="1"/>
</dbReference>
<dbReference type="InterPro" id="IPR035513">
    <property type="entry name" value="Invertase/methylesterase_inhib"/>
</dbReference>
<reference evidence="3 4" key="1">
    <citation type="submission" date="2020-09" db="EMBL/GenBank/DDBJ databases">
        <title>De no assembly of potato wild relative species, Solanum commersonii.</title>
        <authorList>
            <person name="Cho K."/>
        </authorList>
    </citation>
    <scope>NUCLEOTIDE SEQUENCE [LARGE SCALE GENOMIC DNA]</scope>
    <source>
        <strain evidence="3">LZ3.2</strain>
        <tissue evidence="3">Leaf</tissue>
    </source>
</reference>
<dbReference type="OrthoDB" id="1277914at2759"/>
<comment type="caution">
    <text evidence="3">The sequence shown here is derived from an EMBL/GenBank/DDBJ whole genome shotgun (WGS) entry which is preliminary data.</text>
</comment>
<organism evidence="3 4">
    <name type="scientific">Solanum commersonii</name>
    <name type="common">Commerson's wild potato</name>
    <name type="synonym">Commerson's nightshade</name>
    <dbReference type="NCBI Taxonomy" id="4109"/>
    <lineage>
        <taxon>Eukaryota</taxon>
        <taxon>Viridiplantae</taxon>
        <taxon>Streptophyta</taxon>
        <taxon>Embryophyta</taxon>
        <taxon>Tracheophyta</taxon>
        <taxon>Spermatophyta</taxon>
        <taxon>Magnoliopsida</taxon>
        <taxon>eudicotyledons</taxon>
        <taxon>Gunneridae</taxon>
        <taxon>Pentapetalae</taxon>
        <taxon>asterids</taxon>
        <taxon>lamiids</taxon>
        <taxon>Solanales</taxon>
        <taxon>Solanaceae</taxon>
        <taxon>Solanoideae</taxon>
        <taxon>Solaneae</taxon>
        <taxon>Solanum</taxon>
    </lineage>
</organism>
<dbReference type="Proteomes" id="UP000824120">
    <property type="component" value="Chromosome 2"/>
</dbReference>
<accession>A0A9J6AB78</accession>
<dbReference type="SMART" id="SM00856">
    <property type="entry name" value="PMEI"/>
    <property type="match status" value="1"/>
</dbReference>
<dbReference type="SUPFAM" id="SSF101148">
    <property type="entry name" value="Plant invertase/pectin methylesterase inhibitor"/>
    <property type="match status" value="1"/>
</dbReference>
<keyword evidence="4" id="KW-1185">Reference proteome</keyword>
<feature type="signal peptide" evidence="1">
    <location>
        <begin position="1"/>
        <end position="28"/>
    </location>
</feature>